<protein>
    <submittedName>
        <fullName evidence="2">Uncharacterized protein</fullName>
    </submittedName>
</protein>
<name>A0A241NH93_VIBAN</name>
<reference evidence="4 5" key="1">
    <citation type="journal article" date="2021" name="PeerJ">
        <title>Analysis of 44 Vibrio anguillarum genomes reveals high genetic diversity.</title>
        <authorList>
            <person name="Hansen M.J."/>
            <person name="Dalsgaard I."/>
        </authorList>
    </citation>
    <scope>NUCLEOTIDE SEQUENCE [LARGE SCALE GENOMIC DNA]</scope>
    <source>
        <strain evidence="3 5">040915-1/1B</strain>
        <strain evidence="2 4">17-16730-2A</strain>
    </source>
</reference>
<dbReference type="Proteomes" id="UP000726136">
    <property type="component" value="Unassembled WGS sequence"/>
</dbReference>
<keyword evidence="1" id="KW-0812">Transmembrane</keyword>
<dbReference type="EMBL" id="RDPI01000320">
    <property type="protein sequence ID" value="MBF4375773.1"/>
    <property type="molecule type" value="Genomic_DNA"/>
</dbReference>
<evidence type="ECO:0000313" key="2">
    <source>
        <dbReference type="EMBL" id="MBF4272923.1"/>
    </source>
</evidence>
<evidence type="ECO:0000313" key="3">
    <source>
        <dbReference type="EMBL" id="MBF4375773.1"/>
    </source>
</evidence>
<dbReference type="AlphaFoldDB" id="A0A241NH93"/>
<keyword evidence="1" id="KW-1133">Transmembrane helix</keyword>
<evidence type="ECO:0000313" key="4">
    <source>
        <dbReference type="Proteomes" id="UP000722957"/>
    </source>
</evidence>
<keyword evidence="1" id="KW-0472">Membrane</keyword>
<dbReference type="RefSeq" id="WP_041946992.1">
    <property type="nucleotide sequence ID" value="NZ_RDOO01001058.1"/>
</dbReference>
<sequence>MLERIKSHFVDRYGLTGYSIAYLILTVPALLIALLFFAGNAYNRYVCDSYQNVTGFETRYVNFDSCYIKGSDNVFIRYDNKYKSIK</sequence>
<dbReference type="EMBL" id="RDOM01000033">
    <property type="protein sequence ID" value="MBF4272923.1"/>
    <property type="molecule type" value="Genomic_DNA"/>
</dbReference>
<evidence type="ECO:0000256" key="1">
    <source>
        <dbReference type="SAM" id="Phobius"/>
    </source>
</evidence>
<organism evidence="2 4">
    <name type="scientific">Vibrio anguillarum</name>
    <name type="common">Listonella anguillarum</name>
    <dbReference type="NCBI Taxonomy" id="55601"/>
    <lineage>
        <taxon>Bacteria</taxon>
        <taxon>Pseudomonadati</taxon>
        <taxon>Pseudomonadota</taxon>
        <taxon>Gammaproteobacteria</taxon>
        <taxon>Vibrionales</taxon>
        <taxon>Vibrionaceae</taxon>
        <taxon>Vibrio</taxon>
    </lineage>
</organism>
<dbReference type="Proteomes" id="UP000722957">
    <property type="component" value="Unassembled WGS sequence"/>
</dbReference>
<feature type="transmembrane region" description="Helical" evidence="1">
    <location>
        <begin position="20"/>
        <end position="42"/>
    </location>
</feature>
<keyword evidence="5" id="KW-1185">Reference proteome</keyword>
<proteinExistence type="predicted"/>
<gene>
    <name evidence="2" type="ORF">EAY07_12920</name>
    <name evidence="3" type="ORF">EAY46_22535</name>
</gene>
<accession>A0A241NH93</accession>
<evidence type="ECO:0000313" key="5">
    <source>
        <dbReference type="Proteomes" id="UP000726136"/>
    </source>
</evidence>
<comment type="caution">
    <text evidence="2">The sequence shown here is derived from an EMBL/GenBank/DDBJ whole genome shotgun (WGS) entry which is preliminary data.</text>
</comment>